<feature type="region of interest" description="Disordered" evidence="1">
    <location>
        <begin position="30"/>
        <end position="55"/>
    </location>
</feature>
<dbReference type="SUPFAM" id="SSF53474">
    <property type="entry name" value="alpha/beta-Hydrolases"/>
    <property type="match status" value="1"/>
</dbReference>
<reference evidence="4" key="1">
    <citation type="journal article" date="2021" name="Int. J. Syst. Evol. Microbiol.">
        <title>Actinocatenispora comari sp. nov., an endophytic actinomycete isolated from aerial parts of Comarum salesowianum.</title>
        <authorList>
            <person name="Oyunbileg N."/>
            <person name="Iizaka Y."/>
            <person name="Hamada M."/>
            <person name="Davaapurev B.O."/>
            <person name="Fukumoto A."/>
            <person name="Tsetseg B."/>
            <person name="Kato F."/>
            <person name="Tamura T."/>
            <person name="Batkhuu J."/>
            <person name="Anzai Y."/>
        </authorList>
    </citation>
    <scope>NUCLEOTIDE SEQUENCE [LARGE SCALE GENOMIC DNA]</scope>
    <source>
        <strain evidence="4">NUM-2625</strain>
    </source>
</reference>
<dbReference type="RefSeq" id="WP_207124977.1">
    <property type="nucleotide sequence ID" value="NZ_BOPO01000039.1"/>
</dbReference>
<gene>
    <name evidence="3" type="ORF">NUM_24850</name>
</gene>
<keyword evidence="4" id="KW-1185">Reference proteome</keyword>
<comment type="caution">
    <text evidence="3">The sequence shown here is derived from an EMBL/GenBank/DDBJ whole genome shotgun (WGS) entry which is preliminary data.</text>
</comment>
<dbReference type="Gene3D" id="3.40.50.1820">
    <property type="entry name" value="alpha/beta hydrolase"/>
    <property type="match status" value="1"/>
</dbReference>
<dbReference type="GO" id="GO:0003824">
    <property type="term" value="F:catalytic activity"/>
    <property type="evidence" value="ECO:0007669"/>
    <property type="project" value="UniProtKB-ARBA"/>
</dbReference>
<sequence>MRAIRLTFGAAERLAPALGGRRAALLWCTPPSGRGRRRDDRPALPSRHDTLSTGHGRRITVQSWGPERAAPVFLVHGWGGWRGQLGPYVGPLVAAGHRVVAFDSPSHGDSGPSVLGPHRSTAAEMVDALADVVASYGPPAGILAHSLGCATSLVALSDGMPAAPLAFVAPAADPLARLGEFTAALGAGARVEAALRRRLEALAGRPLADFAVTESAVPQRPALLVVHDRDDRETPYEQGRRLAERWPNGELMTTTGLGHQRILRDAAVIARVTDFLTSR</sequence>
<organism evidence="3 4">
    <name type="scientific">Actinocatenispora comari</name>
    <dbReference type="NCBI Taxonomy" id="2807577"/>
    <lineage>
        <taxon>Bacteria</taxon>
        <taxon>Bacillati</taxon>
        <taxon>Actinomycetota</taxon>
        <taxon>Actinomycetes</taxon>
        <taxon>Micromonosporales</taxon>
        <taxon>Micromonosporaceae</taxon>
        <taxon>Actinocatenispora</taxon>
    </lineage>
</organism>
<evidence type="ECO:0000313" key="3">
    <source>
        <dbReference type="EMBL" id="GIL27231.1"/>
    </source>
</evidence>
<dbReference type="Proteomes" id="UP000614996">
    <property type="component" value="Unassembled WGS sequence"/>
</dbReference>
<dbReference type="EMBL" id="BOPO01000039">
    <property type="protein sequence ID" value="GIL27231.1"/>
    <property type="molecule type" value="Genomic_DNA"/>
</dbReference>
<dbReference type="Pfam" id="PF12697">
    <property type="entry name" value="Abhydrolase_6"/>
    <property type="match status" value="1"/>
</dbReference>
<dbReference type="AlphaFoldDB" id="A0A8J4EKC0"/>
<name>A0A8J4EKC0_9ACTN</name>
<evidence type="ECO:0000256" key="1">
    <source>
        <dbReference type="SAM" id="MobiDB-lite"/>
    </source>
</evidence>
<dbReference type="PANTHER" id="PTHR43689">
    <property type="entry name" value="HYDROLASE"/>
    <property type="match status" value="1"/>
</dbReference>
<dbReference type="InterPro" id="IPR000073">
    <property type="entry name" value="AB_hydrolase_1"/>
</dbReference>
<accession>A0A8J4EKC0</accession>
<proteinExistence type="predicted"/>
<evidence type="ECO:0000259" key="2">
    <source>
        <dbReference type="Pfam" id="PF12697"/>
    </source>
</evidence>
<dbReference type="InterPro" id="IPR029058">
    <property type="entry name" value="AB_hydrolase_fold"/>
</dbReference>
<feature type="compositionally biased region" description="Basic and acidic residues" evidence="1">
    <location>
        <begin position="37"/>
        <end position="50"/>
    </location>
</feature>
<protein>
    <recommendedName>
        <fullName evidence="2">AB hydrolase-1 domain-containing protein</fullName>
    </recommendedName>
</protein>
<dbReference type="PANTHER" id="PTHR43689:SF8">
    <property type="entry name" value="ALPHA_BETA-HYDROLASES SUPERFAMILY PROTEIN"/>
    <property type="match status" value="1"/>
</dbReference>
<evidence type="ECO:0000313" key="4">
    <source>
        <dbReference type="Proteomes" id="UP000614996"/>
    </source>
</evidence>
<feature type="domain" description="AB hydrolase-1" evidence="2">
    <location>
        <begin position="72"/>
        <end position="271"/>
    </location>
</feature>